<dbReference type="InterPro" id="IPR034085">
    <property type="entry name" value="TOG"/>
</dbReference>
<dbReference type="SMART" id="SM01349">
    <property type="entry name" value="TOG"/>
    <property type="match status" value="2"/>
</dbReference>
<feature type="compositionally biased region" description="Low complexity" evidence="5">
    <location>
        <begin position="628"/>
        <end position="642"/>
    </location>
</feature>
<dbReference type="GO" id="GO:0044732">
    <property type="term" value="C:mitotic spindle pole body"/>
    <property type="evidence" value="ECO:0007669"/>
    <property type="project" value="UniProtKB-ARBA"/>
</dbReference>
<feature type="domain" description="TOG" evidence="6">
    <location>
        <begin position="51"/>
        <end position="284"/>
    </location>
</feature>
<dbReference type="AlphaFoldDB" id="A0AAJ0FTL6"/>
<feature type="compositionally biased region" description="Low complexity" evidence="5">
    <location>
        <begin position="560"/>
        <end position="593"/>
    </location>
</feature>
<evidence type="ECO:0000256" key="5">
    <source>
        <dbReference type="SAM" id="MobiDB-lite"/>
    </source>
</evidence>
<dbReference type="EMBL" id="JASWJB010000114">
    <property type="protein sequence ID" value="KAK2596653.1"/>
    <property type="molecule type" value="Genomic_DNA"/>
</dbReference>
<proteinExistence type="predicted"/>
<dbReference type="GO" id="GO:0099070">
    <property type="term" value="C:static microtubule bundle"/>
    <property type="evidence" value="ECO:0007669"/>
    <property type="project" value="UniProtKB-ARBA"/>
</dbReference>
<dbReference type="InterPro" id="IPR048492">
    <property type="entry name" value="Stu2_CTS"/>
</dbReference>
<comment type="subcellular location">
    <subcellularLocation>
        <location evidence="1">Cytoplasm</location>
        <location evidence="1">Cytoskeleton</location>
        <location evidence="1">Microtubule organizing center</location>
        <location evidence="1">Spindle pole body</location>
    </subcellularLocation>
</comment>
<dbReference type="Pfam" id="PF21042">
    <property type="entry name" value="Stu2_CTS"/>
    <property type="match status" value="1"/>
</dbReference>
<evidence type="ECO:0000259" key="6">
    <source>
        <dbReference type="SMART" id="SM01349"/>
    </source>
</evidence>
<keyword evidence="8" id="KW-1185">Reference proteome</keyword>
<dbReference type="InterPro" id="IPR016024">
    <property type="entry name" value="ARM-type_fold"/>
</dbReference>
<evidence type="ECO:0000313" key="7">
    <source>
        <dbReference type="EMBL" id="KAK2596653.1"/>
    </source>
</evidence>
<dbReference type="GO" id="GO:1990571">
    <property type="term" value="P:meiotic centromere clustering"/>
    <property type="evidence" value="ECO:0007669"/>
    <property type="project" value="UniProtKB-ARBA"/>
</dbReference>
<feature type="compositionally biased region" description="Polar residues" evidence="5">
    <location>
        <begin position="839"/>
        <end position="852"/>
    </location>
</feature>
<dbReference type="FunFam" id="1.25.10.10:FF:000282">
    <property type="entry name" value="Spindle pole body component"/>
    <property type="match status" value="1"/>
</dbReference>
<feature type="domain" description="TOG" evidence="6">
    <location>
        <begin position="324"/>
        <end position="556"/>
    </location>
</feature>
<protein>
    <recommendedName>
        <fullName evidence="6">TOG domain-containing protein</fullName>
    </recommendedName>
</protein>
<dbReference type="GO" id="GO:0005881">
    <property type="term" value="C:cytoplasmic microtubule"/>
    <property type="evidence" value="ECO:0007669"/>
    <property type="project" value="UniProtKB-ARBA"/>
</dbReference>
<evidence type="ECO:0000256" key="1">
    <source>
        <dbReference type="ARBA" id="ARBA00004317"/>
    </source>
</evidence>
<dbReference type="SUPFAM" id="SSF48371">
    <property type="entry name" value="ARM repeat"/>
    <property type="match status" value="1"/>
</dbReference>
<keyword evidence="3" id="KW-0206">Cytoskeleton</keyword>
<reference evidence="7" key="1">
    <citation type="submission" date="2023-06" db="EMBL/GenBank/DDBJ databases">
        <title>Conoideocrella luteorostrata (Hypocreales: Clavicipitaceae), a potential biocontrol fungus for elongate hemlock scale in United States Christmas tree production areas.</title>
        <authorList>
            <person name="Barrett H."/>
            <person name="Lovett B."/>
            <person name="Macias A.M."/>
            <person name="Stajich J.E."/>
            <person name="Kasson M.T."/>
        </authorList>
    </citation>
    <scope>NUCLEOTIDE SEQUENCE</scope>
    <source>
        <strain evidence="7">ARSEF 14590</strain>
    </source>
</reference>
<dbReference type="Pfam" id="PF21041">
    <property type="entry name" value="XMAP215_CLASP_TOG"/>
    <property type="match status" value="2"/>
</dbReference>
<dbReference type="GO" id="GO:0030951">
    <property type="term" value="P:establishment or maintenance of microtubule cytoskeleton polarity"/>
    <property type="evidence" value="ECO:0007669"/>
    <property type="project" value="InterPro"/>
</dbReference>
<keyword evidence="4" id="KW-0175">Coiled coil</keyword>
<feature type="region of interest" description="Disordered" evidence="5">
    <location>
        <begin position="551"/>
        <end position="670"/>
    </location>
</feature>
<feature type="compositionally biased region" description="Polar residues" evidence="5">
    <location>
        <begin position="898"/>
        <end position="907"/>
    </location>
</feature>
<dbReference type="Gene3D" id="1.25.10.10">
    <property type="entry name" value="Leucine-rich Repeat Variant"/>
    <property type="match status" value="2"/>
</dbReference>
<dbReference type="GO" id="GO:1990498">
    <property type="term" value="C:mitotic spindle microtubule"/>
    <property type="evidence" value="ECO:0007669"/>
    <property type="project" value="UniProtKB-ARBA"/>
</dbReference>
<dbReference type="InterPro" id="IPR045110">
    <property type="entry name" value="XMAP215"/>
</dbReference>
<evidence type="ECO:0000313" key="8">
    <source>
        <dbReference type="Proteomes" id="UP001251528"/>
    </source>
</evidence>
<organism evidence="7 8">
    <name type="scientific">Conoideocrella luteorostrata</name>
    <dbReference type="NCBI Taxonomy" id="1105319"/>
    <lineage>
        <taxon>Eukaryota</taxon>
        <taxon>Fungi</taxon>
        <taxon>Dikarya</taxon>
        <taxon>Ascomycota</taxon>
        <taxon>Pezizomycotina</taxon>
        <taxon>Sordariomycetes</taxon>
        <taxon>Hypocreomycetidae</taxon>
        <taxon>Hypocreales</taxon>
        <taxon>Clavicipitaceae</taxon>
        <taxon>Conoideocrella</taxon>
    </lineage>
</organism>
<comment type="caution">
    <text evidence="7">The sequence shown here is derived from an EMBL/GenBank/DDBJ whole genome shotgun (WGS) entry which is preliminary data.</text>
</comment>
<evidence type="ECO:0000256" key="3">
    <source>
        <dbReference type="ARBA" id="ARBA00023212"/>
    </source>
</evidence>
<evidence type="ECO:0000256" key="4">
    <source>
        <dbReference type="SAM" id="Coils"/>
    </source>
</evidence>
<dbReference type="GO" id="GO:0000776">
    <property type="term" value="C:kinetochore"/>
    <property type="evidence" value="ECO:0007669"/>
    <property type="project" value="UniProtKB-ARBA"/>
</dbReference>
<feature type="compositionally biased region" description="Low complexity" evidence="5">
    <location>
        <begin position="875"/>
        <end position="893"/>
    </location>
</feature>
<dbReference type="Proteomes" id="UP001251528">
    <property type="component" value="Unassembled WGS sequence"/>
</dbReference>
<keyword evidence="2" id="KW-0963">Cytoplasm</keyword>
<dbReference type="GO" id="GO:0000022">
    <property type="term" value="P:mitotic spindle elongation"/>
    <property type="evidence" value="ECO:0007669"/>
    <property type="project" value="UniProtKB-ARBA"/>
</dbReference>
<dbReference type="GO" id="GO:0051010">
    <property type="term" value="F:microtubule plus-end binding"/>
    <property type="evidence" value="ECO:0007669"/>
    <property type="project" value="InterPro"/>
</dbReference>
<feature type="region of interest" description="Disordered" evidence="5">
    <location>
        <begin position="828"/>
        <end position="934"/>
    </location>
</feature>
<evidence type="ECO:0000256" key="2">
    <source>
        <dbReference type="ARBA" id="ARBA00022490"/>
    </source>
</evidence>
<feature type="coiled-coil region" evidence="4">
    <location>
        <begin position="696"/>
        <end position="793"/>
    </location>
</feature>
<gene>
    <name evidence="7" type="ORF">QQS21_006274</name>
</gene>
<name>A0AAJ0FTL6_9HYPO</name>
<dbReference type="PANTHER" id="PTHR12609">
    <property type="entry name" value="MICROTUBULE ASSOCIATED PROTEIN XMAP215"/>
    <property type="match status" value="1"/>
</dbReference>
<dbReference type="GO" id="GO:0061863">
    <property type="term" value="F:microtubule plus end polymerase"/>
    <property type="evidence" value="ECO:0007669"/>
    <property type="project" value="InterPro"/>
</dbReference>
<sequence length="951" mass="103142">MEEYRDRHGIQKLISKLARFVKPIHQERPRYRCQASSDSPDLDHDWPVYRMADQEEDFSSLPLSDRFTHKVWKVRKAAYEDAAKQFSASPDESDPCFRPFLNDPSLWKSAVTDSNVAAQQEGIIALCAFLKYGGRDCALRTRGLTITPMVEKCLSSTRAATKQNAQEALLLYIELDVAGPVVEDVLPGLSNKVPKNVAATLNSLTAIFHNYGCKVVDPKPVLKALPKVFGAADKNVRAEATSLTVELYRWLREAMKPMFWGDLKPTQQTDLEAQFEKIKAEAPPKQERLLRSQQAAVESAPAGGEDYEDGEVEGEEAAELDAFSLAEPEDISRKIPANFTDMLASSKWKDRKEAVEGLFQALSVPRIKDSDFNEVNRGLAKCMKDANVAVVTQAAQCIEQLAKGLRQSYSKYRGVVMQPIMDRLKEKKASVSDALGAALDAVFASTSLSDCLEDIIAYLGNKNPQVKEGTMKFLIRCLRTTRTVPAKPEIATICESGKKLLSESSPTLRDGGAEILGTVMKIIGERAMTPYLDGLDDIRKTKVKEFYESAEVKAKEKPKVAPAPKAVPPSAKKPLGAKKPAVKKAALPVMPSETSPPPPPVAKPAIAGSKLGASKPSALGGLKAPQKRALAGPGAASPRRPAAGPPVMPSDDEPVAPTPQPRVGLSRGLAGRSLAKPAVAPIMPAADSPPPSSGLTAVERAELEELRATNERLSRQVDDMRQERNKFMSEIQELKNQNAGLIEDHTRDVLSIKAKETQLVRARSDAEATEQVNERLRRELDRLKKALSRAEGLGASPGLGSPGMSNFGDLIADTHSSNQLSVTSPIHDDVGIYRDSGPASANRNRMSFTSTMSEEKENGELAYPRSKLSPELRHSGSGASSGRGSPARGFRSAVPASYESSESSATITRERPVSSLPQPTGGGGVESWRRAAEVTSQLKARIEQMKASSSL</sequence>
<dbReference type="GO" id="GO:0051315">
    <property type="term" value="P:attachment of mitotic spindle microtubules to kinetochore"/>
    <property type="evidence" value="ECO:0007669"/>
    <property type="project" value="UniProtKB-ARBA"/>
</dbReference>
<accession>A0AAJ0FTL6</accession>
<dbReference type="InterPro" id="IPR048491">
    <property type="entry name" value="XMAP215_CLASP_TOG"/>
</dbReference>
<dbReference type="InterPro" id="IPR011989">
    <property type="entry name" value="ARM-like"/>
</dbReference>
<dbReference type="GO" id="GO:0046785">
    <property type="term" value="P:microtubule polymerization"/>
    <property type="evidence" value="ECO:0007669"/>
    <property type="project" value="InterPro"/>
</dbReference>
<dbReference type="FunFam" id="1.25.10.10:FF:000019">
    <property type="entry name" value="Cytoskeleton-associated protein 5"/>
    <property type="match status" value="1"/>
</dbReference>